<keyword evidence="2" id="KW-1185">Reference proteome</keyword>
<comment type="caution">
    <text evidence="1">The sequence shown here is derived from an EMBL/GenBank/DDBJ whole genome shotgun (WGS) entry which is preliminary data.</text>
</comment>
<proteinExistence type="predicted"/>
<accession>A0A9P9X417</accession>
<reference evidence="1" key="1">
    <citation type="submission" date="2019-01" db="EMBL/GenBank/DDBJ databases">
        <title>Colletotrichum abscissum LGMF1257.</title>
        <authorList>
            <person name="Baroncelli R."/>
        </authorList>
    </citation>
    <scope>NUCLEOTIDE SEQUENCE</scope>
    <source>
        <strain evidence="1">Ca142</strain>
    </source>
</reference>
<dbReference type="Proteomes" id="UP001056436">
    <property type="component" value="Unassembled WGS sequence"/>
</dbReference>
<name>A0A9P9X417_9PEZI</name>
<evidence type="ECO:0000313" key="2">
    <source>
        <dbReference type="Proteomes" id="UP001056436"/>
    </source>
</evidence>
<dbReference type="AlphaFoldDB" id="A0A9P9X417"/>
<organism evidence="1 2">
    <name type="scientific">Colletotrichum abscissum</name>
    <dbReference type="NCBI Taxonomy" id="1671311"/>
    <lineage>
        <taxon>Eukaryota</taxon>
        <taxon>Fungi</taxon>
        <taxon>Dikarya</taxon>
        <taxon>Ascomycota</taxon>
        <taxon>Pezizomycotina</taxon>
        <taxon>Sordariomycetes</taxon>
        <taxon>Hypocreomycetidae</taxon>
        <taxon>Glomerellales</taxon>
        <taxon>Glomerellaceae</taxon>
        <taxon>Colletotrichum</taxon>
        <taxon>Colletotrichum acutatum species complex</taxon>
    </lineage>
</organism>
<evidence type="ECO:0000313" key="1">
    <source>
        <dbReference type="EMBL" id="KAI3535077.1"/>
    </source>
</evidence>
<gene>
    <name evidence="1" type="ORF">CABS02_13035</name>
</gene>
<sequence length="170" mass="20045">MEFGDILIPFDETGPRDFLIDESEVQKSDMPDGWEFPRGFSAEHLVEVSICLRPISPKLVYEVSDISHDGLPFLLVKIAVLFDESQRTYRDRQNDQEFSYPPNRVRTARYLGPAHCVSEYRIRRWRLVETDFDARFEFYGQEIRFEEKNWKDYTDARAAGLCRPLNIDIV</sequence>
<protein>
    <submittedName>
        <fullName evidence="1">HET domain-containing protein</fullName>
    </submittedName>
</protein>
<dbReference type="EMBL" id="SDAQ01000138">
    <property type="protein sequence ID" value="KAI3535077.1"/>
    <property type="molecule type" value="Genomic_DNA"/>
</dbReference>